<sequence length="88" mass="9510">MRKGPRHGTDEDRTFWELLLNYAECLRAEEGPGGVGRGPLSPLGSATGPSGLRGGTGRQKRGALAISYTKHTSEFRGELKLRCALLIE</sequence>
<evidence type="ECO:0000313" key="3">
    <source>
        <dbReference type="Proteomes" id="UP001066276"/>
    </source>
</evidence>
<dbReference type="AlphaFoldDB" id="A0AAV7UX47"/>
<evidence type="ECO:0000256" key="1">
    <source>
        <dbReference type="SAM" id="MobiDB-lite"/>
    </source>
</evidence>
<evidence type="ECO:0000313" key="2">
    <source>
        <dbReference type="EMBL" id="KAJ1192257.1"/>
    </source>
</evidence>
<organism evidence="2 3">
    <name type="scientific">Pleurodeles waltl</name>
    <name type="common">Iberian ribbed newt</name>
    <dbReference type="NCBI Taxonomy" id="8319"/>
    <lineage>
        <taxon>Eukaryota</taxon>
        <taxon>Metazoa</taxon>
        <taxon>Chordata</taxon>
        <taxon>Craniata</taxon>
        <taxon>Vertebrata</taxon>
        <taxon>Euteleostomi</taxon>
        <taxon>Amphibia</taxon>
        <taxon>Batrachia</taxon>
        <taxon>Caudata</taxon>
        <taxon>Salamandroidea</taxon>
        <taxon>Salamandridae</taxon>
        <taxon>Pleurodelinae</taxon>
        <taxon>Pleurodeles</taxon>
    </lineage>
</organism>
<name>A0AAV7UX47_PLEWA</name>
<dbReference type="EMBL" id="JANPWB010000004">
    <property type="protein sequence ID" value="KAJ1192257.1"/>
    <property type="molecule type" value="Genomic_DNA"/>
</dbReference>
<feature type="region of interest" description="Disordered" evidence="1">
    <location>
        <begin position="31"/>
        <end position="61"/>
    </location>
</feature>
<keyword evidence="3" id="KW-1185">Reference proteome</keyword>
<proteinExistence type="predicted"/>
<comment type="caution">
    <text evidence="2">The sequence shown here is derived from an EMBL/GenBank/DDBJ whole genome shotgun (WGS) entry which is preliminary data.</text>
</comment>
<reference evidence="2" key="1">
    <citation type="journal article" date="2022" name="bioRxiv">
        <title>Sequencing and chromosome-scale assembly of the giantPleurodeles waltlgenome.</title>
        <authorList>
            <person name="Brown T."/>
            <person name="Elewa A."/>
            <person name="Iarovenko S."/>
            <person name="Subramanian E."/>
            <person name="Araus A.J."/>
            <person name="Petzold A."/>
            <person name="Susuki M."/>
            <person name="Suzuki K.-i.T."/>
            <person name="Hayashi T."/>
            <person name="Toyoda A."/>
            <person name="Oliveira C."/>
            <person name="Osipova E."/>
            <person name="Leigh N.D."/>
            <person name="Simon A."/>
            <person name="Yun M.H."/>
        </authorList>
    </citation>
    <scope>NUCLEOTIDE SEQUENCE</scope>
    <source>
        <strain evidence="2">20211129_DDA</strain>
        <tissue evidence="2">Liver</tissue>
    </source>
</reference>
<gene>
    <name evidence="2" type="ORF">NDU88_001569</name>
</gene>
<dbReference type="Proteomes" id="UP001066276">
    <property type="component" value="Chromosome 2_2"/>
</dbReference>
<accession>A0AAV7UX47</accession>
<protein>
    <submittedName>
        <fullName evidence="2">Uncharacterized protein</fullName>
    </submittedName>
</protein>